<comment type="caution">
    <text evidence="1">The sequence shown here is derived from an EMBL/GenBank/DDBJ whole genome shotgun (WGS) entry which is preliminary data.</text>
</comment>
<accession>A0AAN5I9G1</accession>
<feature type="non-terminal residue" evidence="1">
    <location>
        <position position="1"/>
    </location>
</feature>
<reference evidence="2" key="1">
    <citation type="submission" date="2022-10" db="EMBL/GenBank/DDBJ databases">
        <title>Genome assembly of Pristionchus species.</title>
        <authorList>
            <person name="Yoshida K."/>
            <person name="Sommer R.J."/>
        </authorList>
    </citation>
    <scope>NUCLEOTIDE SEQUENCE [LARGE SCALE GENOMIC DNA]</scope>
    <source>
        <strain evidence="2">RS5460</strain>
    </source>
</reference>
<dbReference type="EMBL" id="BTRK01000005">
    <property type="protein sequence ID" value="GMR56055.1"/>
    <property type="molecule type" value="Genomic_DNA"/>
</dbReference>
<protein>
    <submittedName>
        <fullName evidence="1">Uncharacterized protein</fullName>
    </submittedName>
</protein>
<keyword evidence="2" id="KW-1185">Reference proteome</keyword>
<dbReference type="Proteomes" id="UP001328107">
    <property type="component" value="Unassembled WGS sequence"/>
</dbReference>
<sequence>VIHNYRGSPQPEYDWPTATPVESVRVQTVTTVHYIFSDRAGPCPYGPFRLAMTLKNRNITHEDATIGCNHKMMLIVVAHSMEMKPPQVHVVIGTHRLHLIVACFGNGFSRLPCSRVSIISNAVVEHLGAALQAEEQSSDSFQFAHSLASLTGERACKLKRVRPL</sequence>
<evidence type="ECO:0000313" key="1">
    <source>
        <dbReference type="EMBL" id="GMR56055.1"/>
    </source>
</evidence>
<name>A0AAN5I9G1_9BILA</name>
<proteinExistence type="predicted"/>
<feature type="non-terminal residue" evidence="1">
    <location>
        <position position="164"/>
    </location>
</feature>
<dbReference type="AlphaFoldDB" id="A0AAN5I9G1"/>
<organism evidence="1 2">
    <name type="scientific">Pristionchus mayeri</name>
    <dbReference type="NCBI Taxonomy" id="1317129"/>
    <lineage>
        <taxon>Eukaryota</taxon>
        <taxon>Metazoa</taxon>
        <taxon>Ecdysozoa</taxon>
        <taxon>Nematoda</taxon>
        <taxon>Chromadorea</taxon>
        <taxon>Rhabditida</taxon>
        <taxon>Rhabditina</taxon>
        <taxon>Diplogasteromorpha</taxon>
        <taxon>Diplogasteroidea</taxon>
        <taxon>Neodiplogasteridae</taxon>
        <taxon>Pristionchus</taxon>
    </lineage>
</organism>
<evidence type="ECO:0000313" key="2">
    <source>
        <dbReference type="Proteomes" id="UP001328107"/>
    </source>
</evidence>
<gene>
    <name evidence="1" type="ORF">PMAYCL1PPCAC_26250</name>
</gene>